<gene>
    <name evidence="4" type="ORF">SAMN04489806_1036</name>
</gene>
<reference evidence="4 5" key="1">
    <citation type="submission" date="2016-10" db="EMBL/GenBank/DDBJ databases">
        <authorList>
            <person name="de Groot N.N."/>
        </authorList>
    </citation>
    <scope>NUCLEOTIDE SEQUENCE [LARGE SCALE GENOMIC DNA]</scope>
    <source>
        <strain evidence="4 5">DSM 21799</strain>
    </source>
</reference>
<evidence type="ECO:0000313" key="5">
    <source>
        <dbReference type="Proteomes" id="UP000199183"/>
    </source>
</evidence>
<evidence type="ECO:0000313" key="4">
    <source>
        <dbReference type="EMBL" id="SEB54143.1"/>
    </source>
</evidence>
<feature type="active site" description="Proton donor/acceptor" evidence="2">
    <location>
        <position position="168"/>
    </location>
</feature>
<dbReference type="CDD" id="cd05830">
    <property type="entry name" value="Sortase_E"/>
    <property type="match status" value="1"/>
</dbReference>
<evidence type="ECO:0000256" key="1">
    <source>
        <dbReference type="ARBA" id="ARBA00022801"/>
    </source>
</evidence>
<dbReference type="Pfam" id="PF04203">
    <property type="entry name" value="Sortase"/>
    <property type="match status" value="1"/>
</dbReference>
<dbReference type="InterPro" id="IPR042003">
    <property type="entry name" value="Sortase_E"/>
</dbReference>
<dbReference type="SUPFAM" id="SSF63817">
    <property type="entry name" value="Sortase"/>
    <property type="match status" value="1"/>
</dbReference>
<keyword evidence="3" id="KW-0472">Membrane</keyword>
<name>A0A1H4K6T1_9MICO</name>
<dbReference type="AlphaFoldDB" id="A0A1H4K6T1"/>
<keyword evidence="3" id="KW-1133">Transmembrane helix</keyword>
<protein>
    <submittedName>
        <fullName evidence="4">Sortase A</fullName>
    </submittedName>
</protein>
<feature type="active site" description="Acyl-thioester intermediate" evidence="2">
    <location>
        <position position="235"/>
    </location>
</feature>
<keyword evidence="5" id="KW-1185">Reference proteome</keyword>
<dbReference type="STRING" id="640635.SAMN04489806_1036"/>
<dbReference type="GO" id="GO:0016787">
    <property type="term" value="F:hydrolase activity"/>
    <property type="evidence" value="ECO:0007669"/>
    <property type="project" value="UniProtKB-KW"/>
</dbReference>
<accession>A0A1H4K6T1</accession>
<sequence>MVDLSRISVMVSSVDSETDAAAATRAARRRHRTGTAARPRPRASVLGVFGELLITAGVLVLLFLVWQLWLNDVIVRAQQDEVAQQRSQHWVDEAAGEPAPPGDDIIVPAQPDDAQIFGVLFVPRFGEDYAADIAGGVSRARTLDPIGLGHYPGTQMPGGQGNFALAGHRTTYGKPLNQIASLRVGDAIVVQTKDGWYTYRFRTLEYVTPTQVDVLNPVPQSDAAASDRFITLTACSPMYSAAERIVAFGVFESFTPTADGPPASLDPVEN</sequence>
<dbReference type="InterPro" id="IPR053465">
    <property type="entry name" value="Sortase_Class_E"/>
</dbReference>
<dbReference type="InterPro" id="IPR005754">
    <property type="entry name" value="Sortase"/>
</dbReference>
<proteinExistence type="predicted"/>
<keyword evidence="3" id="KW-0812">Transmembrane</keyword>
<dbReference type="InterPro" id="IPR023365">
    <property type="entry name" value="Sortase_dom-sf"/>
</dbReference>
<keyword evidence="1" id="KW-0378">Hydrolase</keyword>
<dbReference type="NCBIfam" id="NF033747">
    <property type="entry name" value="class_E_sortase"/>
    <property type="match status" value="1"/>
</dbReference>
<evidence type="ECO:0000256" key="2">
    <source>
        <dbReference type="PIRSR" id="PIRSR605754-1"/>
    </source>
</evidence>
<evidence type="ECO:0000256" key="3">
    <source>
        <dbReference type="SAM" id="Phobius"/>
    </source>
</evidence>
<organism evidence="4 5">
    <name type="scientific">Paramicrobacterium humi</name>
    <dbReference type="NCBI Taxonomy" id="640635"/>
    <lineage>
        <taxon>Bacteria</taxon>
        <taxon>Bacillati</taxon>
        <taxon>Actinomycetota</taxon>
        <taxon>Actinomycetes</taxon>
        <taxon>Micrococcales</taxon>
        <taxon>Microbacteriaceae</taxon>
        <taxon>Paramicrobacterium</taxon>
    </lineage>
</organism>
<feature type="transmembrane region" description="Helical" evidence="3">
    <location>
        <begin position="45"/>
        <end position="69"/>
    </location>
</feature>
<dbReference type="Gene3D" id="2.40.260.10">
    <property type="entry name" value="Sortase"/>
    <property type="match status" value="1"/>
</dbReference>
<dbReference type="EMBL" id="FNRY01000001">
    <property type="protein sequence ID" value="SEB54143.1"/>
    <property type="molecule type" value="Genomic_DNA"/>
</dbReference>
<dbReference type="Proteomes" id="UP000199183">
    <property type="component" value="Unassembled WGS sequence"/>
</dbReference>